<evidence type="ECO:0000313" key="3">
    <source>
        <dbReference type="Proteomes" id="UP000708208"/>
    </source>
</evidence>
<evidence type="ECO:0000256" key="1">
    <source>
        <dbReference type="SAM" id="SignalP"/>
    </source>
</evidence>
<comment type="caution">
    <text evidence="2">The sequence shown here is derived from an EMBL/GenBank/DDBJ whole genome shotgun (WGS) entry which is preliminary data.</text>
</comment>
<evidence type="ECO:0000313" key="2">
    <source>
        <dbReference type="EMBL" id="CAG7787022.1"/>
    </source>
</evidence>
<dbReference type="AlphaFoldDB" id="A0A8J2KKW8"/>
<sequence length="70" mass="7501">MKSTGKSPVIGLLIVGLLAVFTVVLGSPSATTVRPHPCLQLGEHCIGNRLCCSQFCDRTVNLCAPFPERF</sequence>
<protein>
    <submittedName>
        <fullName evidence="2">Uncharacterized protein</fullName>
    </submittedName>
</protein>
<feature type="chain" id="PRO_5035246019" evidence="1">
    <location>
        <begin position="27"/>
        <end position="70"/>
    </location>
</feature>
<dbReference type="EMBL" id="CAJVCH010330311">
    <property type="protein sequence ID" value="CAG7787022.1"/>
    <property type="molecule type" value="Genomic_DNA"/>
</dbReference>
<accession>A0A8J2KKW8</accession>
<reference evidence="2" key="1">
    <citation type="submission" date="2021-06" db="EMBL/GenBank/DDBJ databases">
        <authorList>
            <person name="Hodson N. C."/>
            <person name="Mongue J. A."/>
            <person name="Jaron S. K."/>
        </authorList>
    </citation>
    <scope>NUCLEOTIDE SEQUENCE</scope>
</reference>
<gene>
    <name evidence="2" type="ORF">AFUS01_LOCUS25552</name>
</gene>
<dbReference type="Proteomes" id="UP000708208">
    <property type="component" value="Unassembled WGS sequence"/>
</dbReference>
<name>A0A8J2KKW8_9HEXA</name>
<organism evidence="2 3">
    <name type="scientific">Allacma fusca</name>
    <dbReference type="NCBI Taxonomy" id="39272"/>
    <lineage>
        <taxon>Eukaryota</taxon>
        <taxon>Metazoa</taxon>
        <taxon>Ecdysozoa</taxon>
        <taxon>Arthropoda</taxon>
        <taxon>Hexapoda</taxon>
        <taxon>Collembola</taxon>
        <taxon>Symphypleona</taxon>
        <taxon>Sminthuridae</taxon>
        <taxon>Allacma</taxon>
    </lineage>
</organism>
<keyword evidence="1" id="KW-0732">Signal</keyword>
<keyword evidence="3" id="KW-1185">Reference proteome</keyword>
<proteinExistence type="predicted"/>
<feature type="signal peptide" evidence="1">
    <location>
        <begin position="1"/>
        <end position="26"/>
    </location>
</feature>